<proteinExistence type="inferred from homology"/>
<dbReference type="FunFam" id="1.20.1560.10:FF:000055">
    <property type="entry name" value="ABC multidrug transporter (Eurofung)"/>
    <property type="match status" value="1"/>
</dbReference>
<accession>A0AAD6DM88</accession>
<keyword evidence="7 11" id="KW-1133">Transmembrane helix</keyword>
<feature type="transmembrane region" description="Helical" evidence="11">
    <location>
        <begin position="1001"/>
        <end position="1024"/>
    </location>
</feature>
<feature type="transmembrane region" description="Helical" evidence="11">
    <location>
        <begin position="913"/>
        <end position="933"/>
    </location>
</feature>
<dbReference type="PANTHER" id="PTHR24223">
    <property type="entry name" value="ATP-BINDING CASSETTE SUB-FAMILY C"/>
    <property type="match status" value="1"/>
</dbReference>
<feature type="region of interest" description="Disordered" evidence="10">
    <location>
        <begin position="733"/>
        <end position="778"/>
    </location>
</feature>
<protein>
    <submittedName>
        <fullName evidence="14">ABC multidrug transporter</fullName>
    </submittedName>
</protein>
<name>A0AAD6DM88_9EURO</name>
<dbReference type="InterPro" id="IPR011527">
    <property type="entry name" value="ABC1_TM_dom"/>
</dbReference>
<feature type="transmembrane region" description="Helical" evidence="11">
    <location>
        <begin position="199"/>
        <end position="219"/>
    </location>
</feature>
<comment type="subcellular location">
    <subcellularLocation>
        <location evidence="1">Membrane</location>
        <topology evidence="1">Multi-pass membrane protein</topology>
    </subcellularLocation>
</comment>
<dbReference type="FunFam" id="3.40.50.300:FF:000838">
    <property type="entry name" value="ABC multidrug transporter (Eurofung)"/>
    <property type="match status" value="1"/>
</dbReference>
<feature type="compositionally biased region" description="Low complexity" evidence="10">
    <location>
        <begin position="735"/>
        <end position="745"/>
    </location>
</feature>
<dbReference type="Proteomes" id="UP001213799">
    <property type="component" value="Unassembled WGS sequence"/>
</dbReference>
<keyword evidence="4 11" id="KW-0812">Transmembrane</keyword>
<dbReference type="SUPFAM" id="SSF52540">
    <property type="entry name" value="P-loop containing nucleoside triphosphate hydrolases"/>
    <property type="match status" value="2"/>
</dbReference>
<feature type="domain" description="ABC transmembrane type-1" evidence="13">
    <location>
        <begin position="203"/>
        <end position="479"/>
    </location>
</feature>
<dbReference type="CDD" id="cd18579">
    <property type="entry name" value="ABC_6TM_ABCC_D1"/>
    <property type="match status" value="1"/>
</dbReference>
<keyword evidence="9" id="KW-0325">Glycoprotein</keyword>
<dbReference type="GO" id="GO:0005524">
    <property type="term" value="F:ATP binding"/>
    <property type="evidence" value="ECO:0007669"/>
    <property type="project" value="UniProtKB-KW"/>
</dbReference>
<feature type="transmembrane region" description="Helical" evidence="11">
    <location>
        <begin position="939"/>
        <end position="955"/>
    </location>
</feature>
<dbReference type="EMBL" id="JAQJAE010000006">
    <property type="protein sequence ID" value="KAJ5588204.1"/>
    <property type="molecule type" value="Genomic_DNA"/>
</dbReference>
<dbReference type="InterPro" id="IPR003439">
    <property type="entry name" value="ABC_transporter-like_ATP-bd"/>
</dbReference>
<dbReference type="Gene3D" id="1.20.1560.10">
    <property type="entry name" value="ABC transporter type 1, transmembrane domain"/>
    <property type="match status" value="2"/>
</dbReference>
<evidence type="ECO:0000256" key="6">
    <source>
        <dbReference type="ARBA" id="ARBA00022840"/>
    </source>
</evidence>
<evidence type="ECO:0000256" key="11">
    <source>
        <dbReference type="SAM" id="Phobius"/>
    </source>
</evidence>
<dbReference type="GO" id="GO:0016020">
    <property type="term" value="C:membrane"/>
    <property type="evidence" value="ECO:0007669"/>
    <property type="project" value="UniProtKB-SubCell"/>
</dbReference>
<keyword evidence="15" id="KW-1185">Reference proteome</keyword>
<evidence type="ECO:0000256" key="1">
    <source>
        <dbReference type="ARBA" id="ARBA00004141"/>
    </source>
</evidence>
<dbReference type="InterPro" id="IPR050173">
    <property type="entry name" value="ABC_transporter_C-like"/>
</dbReference>
<dbReference type="InterPro" id="IPR017871">
    <property type="entry name" value="ABC_transporter-like_CS"/>
</dbReference>
<keyword evidence="5" id="KW-0547">Nucleotide-binding</keyword>
<dbReference type="Pfam" id="PF00664">
    <property type="entry name" value="ABC_membrane"/>
    <property type="match status" value="1"/>
</dbReference>
<dbReference type="CDD" id="cd18580">
    <property type="entry name" value="ABC_6TM_ABCC_D2"/>
    <property type="match status" value="1"/>
</dbReference>
<comment type="caution">
    <text evidence="14">The sequence shown here is derived from an EMBL/GenBank/DDBJ whole genome shotgun (WGS) entry which is preliminary data.</text>
</comment>
<comment type="similarity">
    <text evidence="2">Belongs to the ABC transporter superfamily. ABCC family. Conjugate transporter (TC 3.A.1.208) subfamily.</text>
</comment>
<feature type="domain" description="ABC transporter" evidence="12">
    <location>
        <begin position="1096"/>
        <end position="1327"/>
    </location>
</feature>
<dbReference type="PROSITE" id="PS50893">
    <property type="entry name" value="ABC_TRANSPORTER_2"/>
    <property type="match status" value="2"/>
</dbReference>
<dbReference type="InterPro" id="IPR003593">
    <property type="entry name" value="AAA+_ATPase"/>
</dbReference>
<dbReference type="SMART" id="SM00382">
    <property type="entry name" value="AAA"/>
    <property type="match status" value="2"/>
</dbReference>
<dbReference type="CDD" id="cd03250">
    <property type="entry name" value="ABCC_MRP_domain1"/>
    <property type="match status" value="1"/>
</dbReference>
<gene>
    <name evidence="14" type="ORF">N7537_010882</name>
</gene>
<sequence length="1331" mass="146909">MISASLQLALLVLYCFAPEDRTKASIAATTLNLIGALILGPITYAEHRKTTRPSFLINGYFLVAILLDGTQVRSLWLANVKGSIVGVFTATFVMRGIHMIAESFPKTRWLTQGDGHKSSPEDFAGIISKTFFLWINQLIRIGYVRDLSFPDLFPMPAGFSSVTLEQDLWTVWEKASKTGKYVLLLSTFSALKIRLLSPLLPRLCLIALTLVQPLLLIQMVKYINAPDTQSERNIGYGLLGAYAVVYVGIAMSTAWYWHQTYRFITCVRGALVAVIYRKTLDLNVSAVSKSSALTIMNADIERIVGGLRMMNEIWANIVQVAFAAWLLEQQVGVAVVPSLVIASGCAALTMKIGASAGHQQEVWMEMIEKRVGITSSTLSAMKGLKMSGLADILINLLQRLREKELKSAARYRWWQIGALMMGFTPVIISPVLTFAVFIAVDHTRHITLDAGRMFSALSLLTLISQPLSILFQSTPELASMIACFQRIQKFLLTEPRLDSRRIVCSAATIPALEESSAAEKNEPAVSSTAISINSATFTWPDSARPVLENISLSIPRQKLTIIFGPVGCGKTTLLNALLGEISASKGEVVATSADFAYCDQTAWIMDGTLKDNIVAFSDFDEKWYQTVLHTCALDEDILHFRDGNDTKLGDQGVNLSGGQKQRVSLARAIFARREINIVDDVLSGLDATTEAKIIQRLVGPDGLLRKNSSTMILATHAEQGSYSDICQHDSYLPRSSPSETHTSTTEIEKQEASPSIDDNPETDKKPQVAVSETRSSLAATEPKKTTNVMVYYMLSIGKFSSVAYVVIAVAYAFLYCFPYIWAKWWTDTNERHPGYHEAIYMGIYALFQTTCLLLLAVLGWHAVINVVSSAGLSLHWTVLQTTFRAPISYFQETNIGSLINRFSQDMQLIDSELPLALLNIFCSGLIMVGRILIIMTSSYWVAISYPVMFLVMFVLQKFMESIEGLATVRAFGWQAKFIEQNHQNLTKSQIPFYLLFCVQRWLALVMECLTAGFVLLLIGLIIGLKDKISAGFAGVALSSVMSLSGMLTDIIMVWTEFETSLTSVERVRDFEAETPVEALPMENITPPGSWPDRGHVEFRNLAATYKNGTATVLRNITLDIKPGEKIGVCGRTGSGKSSLMMALFKMIDVAEGSIVIDDLDTSTIPTNTVRTAMNAIPQEPCFLPGSIRENMDPHGLSDDESILRALSSVQLSDIIQKKGGLDAGIEQVNLSHGQKQLFCLGRATLKKCKIVVLDEATSNIDITTDCLIQKVIRENFKECTVITIAHRLETILDSDRILLLHYGEVVEFDTPSSLLGRASKFKTFYEAAGSQ</sequence>
<feature type="domain" description="ABC transporter" evidence="12">
    <location>
        <begin position="530"/>
        <end position="759"/>
    </location>
</feature>
<dbReference type="Gene3D" id="3.40.50.300">
    <property type="entry name" value="P-loop containing nucleotide triphosphate hydrolases"/>
    <property type="match status" value="2"/>
</dbReference>
<dbReference type="GO" id="GO:0016887">
    <property type="term" value="F:ATP hydrolysis activity"/>
    <property type="evidence" value="ECO:0007669"/>
    <property type="project" value="InterPro"/>
</dbReference>
<reference evidence="14" key="1">
    <citation type="journal article" date="2023" name="IMA Fungus">
        <title>Comparative genomic study of the Penicillium genus elucidates a diverse pangenome and 15 lateral gene transfer events.</title>
        <authorList>
            <person name="Petersen C."/>
            <person name="Sorensen T."/>
            <person name="Nielsen M.R."/>
            <person name="Sondergaard T.E."/>
            <person name="Sorensen J.L."/>
            <person name="Fitzpatrick D.A."/>
            <person name="Frisvad J.C."/>
            <person name="Nielsen K.L."/>
        </authorList>
    </citation>
    <scope>NUCLEOTIDE SEQUENCE</scope>
    <source>
        <strain evidence="14">IBT 12815</strain>
    </source>
</reference>
<evidence type="ECO:0000256" key="3">
    <source>
        <dbReference type="ARBA" id="ARBA00022448"/>
    </source>
</evidence>
<organism evidence="14 15">
    <name type="scientific">Penicillium hordei</name>
    <dbReference type="NCBI Taxonomy" id="40994"/>
    <lineage>
        <taxon>Eukaryota</taxon>
        <taxon>Fungi</taxon>
        <taxon>Dikarya</taxon>
        <taxon>Ascomycota</taxon>
        <taxon>Pezizomycotina</taxon>
        <taxon>Eurotiomycetes</taxon>
        <taxon>Eurotiomycetidae</taxon>
        <taxon>Eurotiales</taxon>
        <taxon>Aspergillaceae</taxon>
        <taxon>Penicillium</taxon>
    </lineage>
</organism>
<dbReference type="SUPFAM" id="SSF90123">
    <property type="entry name" value="ABC transporter transmembrane region"/>
    <property type="match status" value="2"/>
</dbReference>
<dbReference type="GeneID" id="81592178"/>
<evidence type="ECO:0000256" key="8">
    <source>
        <dbReference type="ARBA" id="ARBA00023136"/>
    </source>
</evidence>
<dbReference type="PANTHER" id="PTHR24223:SF399">
    <property type="entry name" value="ABC TRANSPORTER ATNG"/>
    <property type="match status" value="1"/>
</dbReference>
<feature type="transmembrane region" description="Helical" evidence="11">
    <location>
        <begin position="239"/>
        <end position="258"/>
    </location>
</feature>
<keyword evidence="8 11" id="KW-0472">Membrane</keyword>
<evidence type="ECO:0000256" key="2">
    <source>
        <dbReference type="ARBA" id="ARBA00009726"/>
    </source>
</evidence>
<dbReference type="RefSeq" id="XP_056747223.1">
    <property type="nucleotide sequence ID" value="XM_056901936.1"/>
</dbReference>
<dbReference type="PROSITE" id="PS00211">
    <property type="entry name" value="ABC_TRANSPORTER_1"/>
    <property type="match status" value="2"/>
</dbReference>
<keyword evidence="6" id="KW-0067">ATP-binding</keyword>
<evidence type="ECO:0000256" key="9">
    <source>
        <dbReference type="ARBA" id="ARBA00023180"/>
    </source>
</evidence>
<dbReference type="PROSITE" id="PS50929">
    <property type="entry name" value="ABC_TM1F"/>
    <property type="match status" value="2"/>
</dbReference>
<evidence type="ECO:0000259" key="12">
    <source>
        <dbReference type="PROSITE" id="PS50893"/>
    </source>
</evidence>
<evidence type="ECO:0000256" key="4">
    <source>
        <dbReference type="ARBA" id="ARBA00022692"/>
    </source>
</evidence>
<evidence type="ECO:0000313" key="14">
    <source>
        <dbReference type="EMBL" id="KAJ5588204.1"/>
    </source>
</evidence>
<dbReference type="CDD" id="cd03244">
    <property type="entry name" value="ABCC_MRP_domain2"/>
    <property type="match status" value="1"/>
</dbReference>
<evidence type="ECO:0000256" key="7">
    <source>
        <dbReference type="ARBA" id="ARBA00022989"/>
    </source>
</evidence>
<feature type="domain" description="ABC transmembrane type-1" evidence="13">
    <location>
        <begin position="802"/>
        <end position="1059"/>
    </location>
</feature>
<feature type="transmembrane region" description="Helical" evidence="11">
    <location>
        <begin position="802"/>
        <end position="821"/>
    </location>
</feature>
<feature type="transmembrane region" description="Helical" evidence="11">
    <location>
        <begin position="82"/>
        <end position="101"/>
    </location>
</feature>
<dbReference type="InterPro" id="IPR044726">
    <property type="entry name" value="ABCC_6TM_D2"/>
</dbReference>
<evidence type="ECO:0000313" key="15">
    <source>
        <dbReference type="Proteomes" id="UP001213799"/>
    </source>
</evidence>
<dbReference type="InterPro" id="IPR044746">
    <property type="entry name" value="ABCC_6TM_D1"/>
</dbReference>
<reference evidence="14" key="2">
    <citation type="submission" date="2023-01" db="EMBL/GenBank/DDBJ databases">
        <authorList>
            <person name="Petersen C."/>
        </authorList>
    </citation>
    <scope>NUCLEOTIDE SEQUENCE</scope>
    <source>
        <strain evidence="14">IBT 12815</strain>
    </source>
</reference>
<feature type="transmembrane region" description="Helical" evidence="11">
    <location>
        <begin position="1030"/>
        <end position="1054"/>
    </location>
</feature>
<feature type="transmembrane region" description="Helical" evidence="11">
    <location>
        <begin position="57"/>
        <end position="76"/>
    </location>
</feature>
<dbReference type="InterPro" id="IPR036640">
    <property type="entry name" value="ABC1_TM_sf"/>
</dbReference>
<dbReference type="InterPro" id="IPR027417">
    <property type="entry name" value="P-loop_NTPase"/>
</dbReference>
<evidence type="ECO:0000256" key="10">
    <source>
        <dbReference type="SAM" id="MobiDB-lite"/>
    </source>
</evidence>
<dbReference type="Pfam" id="PF00005">
    <property type="entry name" value="ABC_tran"/>
    <property type="match status" value="2"/>
</dbReference>
<keyword evidence="3" id="KW-0813">Transport</keyword>
<evidence type="ECO:0000256" key="5">
    <source>
        <dbReference type="ARBA" id="ARBA00022741"/>
    </source>
</evidence>
<dbReference type="GO" id="GO:0140359">
    <property type="term" value="F:ABC-type transporter activity"/>
    <property type="evidence" value="ECO:0007669"/>
    <property type="project" value="InterPro"/>
</dbReference>
<feature type="transmembrane region" description="Helical" evidence="11">
    <location>
        <begin position="841"/>
        <end position="863"/>
    </location>
</feature>
<feature type="transmembrane region" description="Helical" evidence="11">
    <location>
        <begin position="25"/>
        <end position="45"/>
    </location>
</feature>
<evidence type="ECO:0000259" key="13">
    <source>
        <dbReference type="PROSITE" id="PS50929"/>
    </source>
</evidence>
<feature type="transmembrane region" description="Helical" evidence="11">
    <location>
        <begin position="413"/>
        <end position="440"/>
    </location>
</feature>